<comment type="subcellular location">
    <subcellularLocation>
        <location evidence="1 5 6">Nucleus</location>
    </subcellularLocation>
</comment>
<evidence type="ECO:0000256" key="6">
    <source>
        <dbReference type="RuleBase" id="RU000682"/>
    </source>
</evidence>
<dbReference type="InterPro" id="IPR009057">
    <property type="entry name" value="Homeodomain-like_sf"/>
</dbReference>
<reference evidence="11 12" key="1">
    <citation type="submission" date="2021-04" db="EMBL/GenBank/DDBJ databases">
        <authorList>
            <person name="Bliznina A."/>
        </authorList>
    </citation>
    <scope>NUCLEOTIDE SEQUENCE [LARGE SCALE GENOMIC DNA]</scope>
</reference>
<dbReference type="PROSITE" id="PS50071">
    <property type="entry name" value="HOMEOBOX_2"/>
    <property type="match status" value="1"/>
</dbReference>
<evidence type="ECO:0000256" key="1">
    <source>
        <dbReference type="ARBA" id="ARBA00004123"/>
    </source>
</evidence>
<dbReference type="PROSITE" id="PS00035">
    <property type="entry name" value="POU_1"/>
    <property type="match status" value="1"/>
</dbReference>
<dbReference type="Gene3D" id="1.10.260.40">
    <property type="entry name" value="lambda repressor-like DNA-binding domains"/>
    <property type="match status" value="1"/>
</dbReference>
<dbReference type="InterPro" id="IPR017970">
    <property type="entry name" value="Homeobox_CS"/>
</dbReference>
<dbReference type="InterPro" id="IPR050255">
    <property type="entry name" value="POU_domain_TF"/>
</dbReference>
<evidence type="ECO:0000256" key="5">
    <source>
        <dbReference type="PROSITE-ProRule" id="PRU00108"/>
    </source>
</evidence>
<feature type="domain" description="POU-specific" evidence="10">
    <location>
        <begin position="378"/>
        <end position="452"/>
    </location>
</feature>
<sequence>MSLKTEPNDGLIKTPDFYGYGANTTSFGYGAGYPYGLSGPAAATNGSLADQWNYHYQNGVSSPNLFTPSFGSSSSPHMGLSLGSAATAAPVVSSLSASHHLPNSTTPPPTMETAPPNCSTPTNTSMIPSSIQTQPRIVSPEATPAEVLPGHTPRSTNVPGADAAGINSDRLEDGLVPNETPVANNNNEASSTIPSQNHGLFSNWSQNQAAPDCASPRTPILSMSSALPQHSPTSSHSTANEGSPTGYSTAFLSAKTEPSSSALPQTSSLSSLYPQVPVSSLSHSGLGLDPSMKAAAASAGVSLGNSNPSGAWPSSASPWPAAAASASGLGGDSWYASQMSAAAAHPYSHYANPYTGSGLGAGLHDSFAAQNLFSLGDDQQPSTDDLERFARDFKQKRIKLGYTQADVGLALGTLYGNVFSQTTICRFEALQLSFKNMCKLKPLLSRWLDEADSATGGMPSIGGDKLNQQFQGRKRKKRTSIELSTKNALEMEFVKQPKPSAAEITNVAEQLQLEKEVVRVWFCNRRQKAKRLLGPERKKPDSTGENLSDSYSTNG</sequence>
<feature type="compositionally biased region" description="Polar residues" evidence="8">
    <location>
        <begin position="181"/>
        <end position="209"/>
    </location>
</feature>
<keyword evidence="12" id="KW-1185">Reference proteome</keyword>
<evidence type="ECO:0000256" key="2">
    <source>
        <dbReference type="ARBA" id="ARBA00023125"/>
    </source>
</evidence>
<feature type="domain" description="Homeobox" evidence="9">
    <location>
        <begin position="472"/>
        <end position="532"/>
    </location>
</feature>
<feature type="compositionally biased region" description="Polar residues" evidence="8">
    <location>
        <begin position="221"/>
        <end position="251"/>
    </location>
</feature>
<gene>
    <name evidence="11" type="ORF">OKIOD_LOCUS125</name>
</gene>
<dbReference type="Pfam" id="PF00046">
    <property type="entry name" value="Homeodomain"/>
    <property type="match status" value="1"/>
</dbReference>
<accession>A0ABN7RGJ2</accession>
<dbReference type="SMART" id="SM00389">
    <property type="entry name" value="HOX"/>
    <property type="match status" value="1"/>
</dbReference>
<feature type="region of interest" description="Disordered" evidence="8">
    <location>
        <begin position="96"/>
        <end position="251"/>
    </location>
</feature>
<dbReference type="PANTHER" id="PTHR11636:SF89">
    <property type="entry name" value="POU DOMAIN PROTEIN 2, ISOFORM B-RELATED"/>
    <property type="match status" value="1"/>
</dbReference>
<feature type="region of interest" description="Disordered" evidence="8">
    <location>
        <begin position="458"/>
        <end position="479"/>
    </location>
</feature>
<dbReference type="CDD" id="cd00086">
    <property type="entry name" value="homeodomain"/>
    <property type="match status" value="1"/>
</dbReference>
<evidence type="ECO:0000256" key="8">
    <source>
        <dbReference type="SAM" id="MobiDB-lite"/>
    </source>
</evidence>
<comment type="similarity">
    <text evidence="7">Belongs to the POU transcription factor family.</text>
</comment>
<evidence type="ECO:0000313" key="11">
    <source>
        <dbReference type="EMBL" id="CAG5076852.1"/>
    </source>
</evidence>
<keyword evidence="7" id="KW-0804">Transcription</keyword>
<feature type="region of interest" description="Disordered" evidence="8">
    <location>
        <begin position="531"/>
        <end position="555"/>
    </location>
</feature>
<feature type="DNA-binding region" description="Homeobox" evidence="5">
    <location>
        <begin position="474"/>
        <end position="533"/>
    </location>
</feature>
<dbReference type="InterPro" id="IPR013847">
    <property type="entry name" value="POU"/>
</dbReference>
<evidence type="ECO:0000256" key="7">
    <source>
        <dbReference type="RuleBase" id="RU361194"/>
    </source>
</evidence>
<dbReference type="EMBL" id="OU015568">
    <property type="protein sequence ID" value="CAG5076852.1"/>
    <property type="molecule type" value="Genomic_DNA"/>
</dbReference>
<dbReference type="Gene3D" id="1.10.10.60">
    <property type="entry name" value="Homeodomain-like"/>
    <property type="match status" value="1"/>
</dbReference>
<keyword evidence="3 5" id="KW-0371">Homeobox</keyword>
<dbReference type="InterPro" id="IPR010982">
    <property type="entry name" value="Lambda_DNA-bd_dom_sf"/>
</dbReference>
<evidence type="ECO:0000313" key="12">
    <source>
        <dbReference type="Proteomes" id="UP001158576"/>
    </source>
</evidence>
<feature type="compositionally biased region" description="Polar residues" evidence="8">
    <location>
        <begin position="117"/>
        <end position="136"/>
    </location>
</feature>
<name>A0ABN7RGJ2_OIKDI</name>
<protein>
    <recommendedName>
        <fullName evidence="7">POU domain protein</fullName>
    </recommendedName>
</protein>
<dbReference type="PROSITE" id="PS00465">
    <property type="entry name" value="POU_2"/>
    <property type="match status" value="1"/>
</dbReference>
<dbReference type="InterPro" id="IPR000327">
    <property type="entry name" value="POU_dom"/>
</dbReference>
<dbReference type="InterPro" id="IPR001356">
    <property type="entry name" value="HD"/>
</dbReference>
<organism evidence="11 12">
    <name type="scientific">Oikopleura dioica</name>
    <name type="common">Tunicate</name>
    <dbReference type="NCBI Taxonomy" id="34765"/>
    <lineage>
        <taxon>Eukaryota</taxon>
        <taxon>Metazoa</taxon>
        <taxon>Chordata</taxon>
        <taxon>Tunicata</taxon>
        <taxon>Appendicularia</taxon>
        <taxon>Copelata</taxon>
        <taxon>Oikopleuridae</taxon>
        <taxon>Oikopleura</taxon>
    </lineage>
</organism>
<dbReference type="SUPFAM" id="SSF46689">
    <property type="entry name" value="Homeodomain-like"/>
    <property type="match status" value="1"/>
</dbReference>
<dbReference type="PROSITE" id="PS51179">
    <property type="entry name" value="POU_3"/>
    <property type="match status" value="1"/>
</dbReference>
<evidence type="ECO:0000256" key="4">
    <source>
        <dbReference type="ARBA" id="ARBA00023242"/>
    </source>
</evidence>
<dbReference type="SUPFAM" id="SSF47413">
    <property type="entry name" value="lambda repressor-like DNA-binding domains"/>
    <property type="match status" value="1"/>
</dbReference>
<evidence type="ECO:0000256" key="3">
    <source>
        <dbReference type="ARBA" id="ARBA00023155"/>
    </source>
</evidence>
<keyword evidence="4 5" id="KW-0539">Nucleus</keyword>
<feature type="compositionally biased region" description="Polar residues" evidence="8">
    <location>
        <begin position="543"/>
        <end position="555"/>
    </location>
</feature>
<dbReference type="Proteomes" id="UP001158576">
    <property type="component" value="Chromosome PAR"/>
</dbReference>
<dbReference type="PROSITE" id="PS00027">
    <property type="entry name" value="HOMEOBOX_1"/>
    <property type="match status" value="1"/>
</dbReference>
<dbReference type="PANTHER" id="PTHR11636">
    <property type="entry name" value="POU DOMAIN"/>
    <property type="match status" value="1"/>
</dbReference>
<evidence type="ECO:0000259" key="10">
    <source>
        <dbReference type="PROSITE" id="PS51179"/>
    </source>
</evidence>
<evidence type="ECO:0000259" key="9">
    <source>
        <dbReference type="PROSITE" id="PS50071"/>
    </source>
</evidence>
<keyword evidence="2 5" id="KW-0238">DNA-binding</keyword>
<dbReference type="Pfam" id="PF00157">
    <property type="entry name" value="Pou"/>
    <property type="match status" value="1"/>
</dbReference>
<dbReference type="SMART" id="SM00352">
    <property type="entry name" value="POU"/>
    <property type="match status" value="1"/>
</dbReference>
<feature type="compositionally biased region" description="Basic and acidic residues" evidence="8">
    <location>
        <begin position="533"/>
        <end position="542"/>
    </location>
</feature>
<dbReference type="PRINTS" id="PR00028">
    <property type="entry name" value="POUDOMAIN"/>
</dbReference>
<proteinExistence type="inferred from homology"/>